<dbReference type="PANTHER" id="PTHR22602">
    <property type="entry name" value="TRANSFERASE CAF17, MITOCHONDRIAL-RELATED"/>
    <property type="match status" value="1"/>
</dbReference>
<dbReference type="InterPro" id="IPR057460">
    <property type="entry name" value="CAF17_C"/>
</dbReference>
<dbReference type="SUPFAM" id="SSF103025">
    <property type="entry name" value="Folate-binding domain"/>
    <property type="match status" value="1"/>
</dbReference>
<reference evidence="4 5" key="1">
    <citation type="submission" date="2020-05" db="EMBL/GenBank/DDBJ databases">
        <title>Gimesia benthica sp. nov., a novel planctomycete isolated from a deep-sea water sample of the Northwest Indian Ocean.</title>
        <authorList>
            <person name="Wang J."/>
            <person name="Ruan C."/>
            <person name="Song L."/>
            <person name="Zhu Y."/>
            <person name="Li A."/>
            <person name="Zheng X."/>
            <person name="Wang L."/>
            <person name="Lu Z."/>
            <person name="Huang Y."/>
            <person name="Du W."/>
            <person name="Zhou Y."/>
            <person name="Huang L."/>
            <person name="Dai X."/>
        </authorList>
    </citation>
    <scope>NUCLEOTIDE SEQUENCE [LARGE SCALE GENOMIC DNA]</scope>
    <source>
        <strain evidence="4 5">YYQ-30</strain>
    </source>
</reference>
<dbReference type="InterPro" id="IPR045179">
    <property type="entry name" value="YgfZ/GcvT"/>
</dbReference>
<organism evidence="4 5">
    <name type="scientific">Halovulum dunhuangense</name>
    <dbReference type="NCBI Taxonomy" id="1505036"/>
    <lineage>
        <taxon>Bacteria</taxon>
        <taxon>Pseudomonadati</taxon>
        <taxon>Pseudomonadota</taxon>
        <taxon>Alphaproteobacteria</taxon>
        <taxon>Rhodobacterales</taxon>
        <taxon>Paracoccaceae</taxon>
        <taxon>Halovulum</taxon>
    </lineage>
</organism>
<feature type="domain" description="GCVT N-terminal" evidence="2">
    <location>
        <begin position="13"/>
        <end position="104"/>
    </location>
</feature>
<accession>A0A849L4J1</accession>
<dbReference type="NCBIfam" id="TIGR03317">
    <property type="entry name" value="ygfZ_signature"/>
    <property type="match status" value="1"/>
</dbReference>
<dbReference type="Proteomes" id="UP000572377">
    <property type="component" value="Unassembled WGS sequence"/>
</dbReference>
<keyword evidence="5" id="KW-1185">Reference proteome</keyword>
<keyword evidence="1" id="KW-0809">Transit peptide</keyword>
<evidence type="ECO:0000259" key="3">
    <source>
        <dbReference type="Pfam" id="PF25455"/>
    </source>
</evidence>
<comment type="caution">
    <text evidence="4">The sequence shown here is derived from an EMBL/GenBank/DDBJ whole genome shotgun (WGS) entry which is preliminary data.</text>
</comment>
<dbReference type="Pfam" id="PF25455">
    <property type="entry name" value="Beta-barrel_CAF17_C"/>
    <property type="match status" value="1"/>
</dbReference>
<evidence type="ECO:0000313" key="5">
    <source>
        <dbReference type="Proteomes" id="UP000572377"/>
    </source>
</evidence>
<gene>
    <name evidence="4" type="ORF">HMH01_12960</name>
</gene>
<evidence type="ECO:0000256" key="1">
    <source>
        <dbReference type="ARBA" id="ARBA00022946"/>
    </source>
</evidence>
<dbReference type="AlphaFoldDB" id="A0A849L4J1"/>
<protein>
    <submittedName>
        <fullName evidence="4">Folate-binding protein YgfZ</fullName>
    </submittedName>
</protein>
<evidence type="ECO:0000313" key="4">
    <source>
        <dbReference type="EMBL" id="NNU81348.1"/>
    </source>
</evidence>
<proteinExistence type="predicted"/>
<dbReference type="PANTHER" id="PTHR22602:SF0">
    <property type="entry name" value="TRANSFERASE CAF17, MITOCHONDRIAL-RELATED"/>
    <property type="match status" value="1"/>
</dbReference>
<dbReference type="InterPro" id="IPR017703">
    <property type="entry name" value="YgfZ/GCV_T_CS"/>
</dbReference>
<dbReference type="Gene3D" id="3.30.1360.120">
    <property type="entry name" value="Probable tRNA modification gtpase trme, domain 1"/>
    <property type="match status" value="2"/>
</dbReference>
<dbReference type="EMBL" id="JABFBC010000002">
    <property type="protein sequence ID" value="NNU81348.1"/>
    <property type="molecule type" value="Genomic_DNA"/>
</dbReference>
<sequence length="264" mass="28666">MIEAFHATDRAVLRVAGPDHRKFLQDLVTNDIRQLSRGAVYAALLTPQGKYLADFLIVPGGDESVLLDCDAAQAQDLARRLSMYRLRAKVTIEETALRVVQLWGEGTPPEGAIADPRDASLGWRLYGPDPQALMAGLAPGDPVAWDALRIERGVPASGRDLVANDSYILESGFDRLNGVDFRKGCYVGQEVTARMRHKTELRKGLVRVRVEGAAPPPGTEILRDGKRVGTLHSTANGIGLAHLRFDRMGEGMAAGDARIHPIGD</sequence>
<dbReference type="Pfam" id="PF01571">
    <property type="entry name" value="GCV_T"/>
    <property type="match status" value="1"/>
</dbReference>
<dbReference type="InterPro" id="IPR027266">
    <property type="entry name" value="TrmE/GcvT-like"/>
</dbReference>
<name>A0A849L4J1_9RHOB</name>
<evidence type="ECO:0000259" key="2">
    <source>
        <dbReference type="Pfam" id="PF01571"/>
    </source>
</evidence>
<dbReference type="PIRSF" id="PIRSF006487">
    <property type="entry name" value="GcvT"/>
    <property type="match status" value="1"/>
</dbReference>
<dbReference type="InterPro" id="IPR006222">
    <property type="entry name" value="GCVT_N"/>
</dbReference>
<feature type="domain" description="CAF17 C-terminal" evidence="3">
    <location>
        <begin position="202"/>
        <end position="261"/>
    </location>
</feature>
<dbReference type="GO" id="GO:0016226">
    <property type="term" value="P:iron-sulfur cluster assembly"/>
    <property type="evidence" value="ECO:0007669"/>
    <property type="project" value="TreeGrafter"/>
</dbReference>
<dbReference type="RefSeq" id="WP_171326195.1">
    <property type="nucleotide sequence ID" value="NZ_JABFBC010000002.1"/>
</dbReference>